<accession>A0A553SSJ0</accession>
<evidence type="ECO:0000313" key="2">
    <source>
        <dbReference type="EMBL" id="TRZ39952.1"/>
    </source>
</evidence>
<organism evidence="2 3">
    <name type="scientific">Niallia circulans</name>
    <name type="common">Bacillus circulans</name>
    <dbReference type="NCBI Taxonomy" id="1397"/>
    <lineage>
        <taxon>Bacteria</taxon>
        <taxon>Bacillati</taxon>
        <taxon>Bacillota</taxon>
        <taxon>Bacilli</taxon>
        <taxon>Bacillales</taxon>
        <taxon>Bacillaceae</taxon>
        <taxon>Niallia</taxon>
    </lineage>
</organism>
<feature type="transmembrane region" description="Helical" evidence="1">
    <location>
        <begin position="112"/>
        <end position="133"/>
    </location>
</feature>
<reference evidence="3" key="1">
    <citation type="submission" date="2018-10" db="EMBL/GenBank/DDBJ databases">
        <title>FDA dAtabase for Regulatory Grade micrObial Sequences (FDA-ARGOS): Supporting development and validation of Infectious Disease Dx tests.</title>
        <authorList>
            <person name="Minogue T."/>
            <person name="Wolcott M."/>
            <person name="Wasieloski L."/>
            <person name="Aguilar W."/>
            <person name="Moore D."/>
            <person name="Tallon L."/>
            <person name="Sadzewicz L."/>
            <person name="Sengamalay N."/>
            <person name="Ott S."/>
            <person name="Godinez A."/>
            <person name="Nagaraj S."/>
            <person name="Vavikolanu K."/>
            <person name="Vyas G."/>
            <person name="Nadendla S."/>
            <person name="George J."/>
            <person name="Sichtig H."/>
        </authorList>
    </citation>
    <scope>NUCLEOTIDE SEQUENCE [LARGE SCALE GENOMIC DNA]</scope>
    <source>
        <strain evidence="3">FDAARGOS_343</strain>
    </source>
</reference>
<comment type="caution">
    <text evidence="2">The sequence shown here is derived from an EMBL/GenBank/DDBJ whole genome shotgun (WGS) entry which is preliminary data.</text>
</comment>
<feature type="transmembrane region" description="Helical" evidence="1">
    <location>
        <begin position="88"/>
        <end position="106"/>
    </location>
</feature>
<keyword evidence="1" id="KW-1133">Transmembrane helix</keyword>
<sequence length="136" mass="14406">MLSFTWVLLVSYLITAIVSYGYLRKARNLISYHFGMNIAMTSSGVMGISTGILLGSQFPLYFSEVTVVTLIIAVSVGAIFGSLVDYQTLLTGVSSGIMAGVMGPMLGAAADFALLVVATLLVFLSFGLLCFSLRSL</sequence>
<proteinExistence type="predicted"/>
<keyword evidence="1" id="KW-0472">Membrane</keyword>
<feature type="transmembrane region" description="Helical" evidence="1">
    <location>
        <begin position="60"/>
        <end position="81"/>
    </location>
</feature>
<dbReference type="Proteomes" id="UP000319837">
    <property type="component" value="Unassembled WGS sequence"/>
</dbReference>
<evidence type="ECO:0000313" key="3">
    <source>
        <dbReference type="Proteomes" id="UP000319837"/>
    </source>
</evidence>
<protein>
    <submittedName>
        <fullName evidence="2">Uncharacterized protein</fullName>
    </submittedName>
</protein>
<name>A0A553SSJ0_NIACI</name>
<dbReference type="AlphaFoldDB" id="A0A553SSJ0"/>
<feature type="transmembrane region" description="Helical" evidence="1">
    <location>
        <begin position="35"/>
        <end position="54"/>
    </location>
</feature>
<feature type="transmembrane region" description="Helical" evidence="1">
    <location>
        <begin position="6"/>
        <end position="23"/>
    </location>
</feature>
<keyword evidence="1" id="KW-0812">Transmembrane</keyword>
<evidence type="ECO:0000256" key="1">
    <source>
        <dbReference type="SAM" id="Phobius"/>
    </source>
</evidence>
<gene>
    <name evidence="2" type="ORF">CEQ21_03140</name>
</gene>
<dbReference type="EMBL" id="RIBP01000001">
    <property type="protein sequence ID" value="TRZ39952.1"/>
    <property type="molecule type" value="Genomic_DNA"/>
</dbReference>